<dbReference type="GO" id="GO:0000976">
    <property type="term" value="F:transcription cis-regulatory region binding"/>
    <property type="evidence" value="ECO:0007669"/>
    <property type="project" value="TreeGrafter"/>
</dbReference>
<dbReference type="InterPro" id="IPR009057">
    <property type="entry name" value="Homeodomain-like_sf"/>
</dbReference>
<evidence type="ECO:0000313" key="6">
    <source>
        <dbReference type="EMBL" id="KRU21461.1"/>
    </source>
</evidence>
<gene>
    <name evidence="6" type="ORF">AS194_12105</name>
</gene>
<feature type="domain" description="HTH tetR-type" evidence="5">
    <location>
        <begin position="24"/>
        <end position="84"/>
    </location>
</feature>
<evidence type="ECO:0000259" key="5">
    <source>
        <dbReference type="PROSITE" id="PS50977"/>
    </source>
</evidence>
<keyword evidence="1" id="KW-0805">Transcription regulation</keyword>
<keyword evidence="7" id="KW-1185">Reference proteome</keyword>
<dbReference type="InterPro" id="IPR036271">
    <property type="entry name" value="Tet_transcr_reg_TetR-rel_C_sf"/>
</dbReference>
<dbReference type="Gene3D" id="1.10.357.10">
    <property type="entry name" value="Tetracycline Repressor, domain 2"/>
    <property type="match status" value="1"/>
</dbReference>
<dbReference type="SUPFAM" id="SSF48498">
    <property type="entry name" value="Tetracyclin repressor-like, C-terminal domain"/>
    <property type="match status" value="1"/>
</dbReference>
<dbReference type="InterPro" id="IPR001647">
    <property type="entry name" value="HTH_TetR"/>
</dbReference>
<keyword evidence="3" id="KW-0804">Transcription</keyword>
<dbReference type="EMBL" id="LNDJ01000113">
    <property type="protein sequence ID" value="KRU21461.1"/>
    <property type="molecule type" value="Genomic_DNA"/>
</dbReference>
<evidence type="ECO:0000256" key="4">
    <source>
        <dbReference type="PROSITE-ProRule" id="PRU00335"/>
    </source>
</evidence>
<dbReference type="RefSeq" id="WP_058025725.1">
    <property type="nucleotide sequence ID" value="NZ_LNDJ01000113.1"/>
</dbReference>
<dbReference type="PANTHER" id="PTHR30055:SF234">
    <property type="entry name" value="HTH-TYPE TRANSCRIPTIONAL REGULATOR BETI"/>
    <property type="match status" value="1"/>
</dbReference>
<keyword evidence="2 4" id="KW-0238">DNA-binding</keyword>
<dbReference type="PROSITE" id="PS50977">
    <property type="entry name" value="HTH_TETR_2"/>
    <property type="match status" value="1"/>
</dbReference>
<comment type="caution">
    <text evidence="6">The sequence shown here is derived from an EMBL/GenBank/DDBJ whole genome shotgun (WGS) entry which is preliminary data.</text>
</comment>
<accession>A0A0T6DNA6</accession>
<organism evidence="6 7">
    <name type="scientific">Psychrobacter piscatorii</name>
    <dbReference type="NCBI Taxonomy" id="554343"/>
    <lineage>
        <taxon>Bacteria</taxon>
        <taxon>Pseudomonadati</taxon>
        <taxon>Pseudomonadota</taxon>
        <taxon>Gammaproteobacteria</taxon>
        <taxon>Moraxellales</taxon>
        <taxon>Moraxellaceae</taxon>
        <taxon>Psychrobacter</taxon>
    </lineage>
</organism>
<evidence type="ECO:0000256" key="2">
    <source>
        <dbReference type="ARBA" id="ARBA00023125"/>
    </source>
</evidence>
<protein>
    <submittedName>
        <fullName evidence="6">TetR family transcriptional regulator</fullName>
    </submittedName>
</protein>
<sequence>MKTFNQSDSPTQTRSLAPLSDMRPATLDKIEQAVRKVFAGFDANEVTMAQIAKSANVSLQTLYKYFGDKQTLFYTIMDIVLGRLAARIMDHLQGIDSVQDRLRKTLWVCFDFVDSHPDAVMVLSSVSASRIRNIAIYENKELIGAFLAVLEDGQNRGVLNDTVPLHILFDVFMGFISRLGLMHTIRQTETPLNAEFDALFVILWRAISKPEALNKKFNAKNQKAPR</sequence>
<dbReference type="STRING" id="554343.AS194_12105"/>
<evidence type="ECO:0000256" key="3">
    <source>
        <dbReference type="ARBA" id="ARBA00023163"/>
    </source>
</evidence>
<dbReference type="PANTHER" id="PTHR30055">
    <property type="entry name" value="HTH-TYPE TRANSCRIPTIONAL REGULATOR RUTR"/>
    <property type="match status" value="1"/>
</dbReference>
<dbReference type="SUPFAM" id="SSF46689">
    <property type="entry name" value="Homeodomain-like"/>
    <property type="match status" value="1"/>
</dbReference>
<evidence type="ECO:0000313" key="7">
    <source>
        <dbReference type="Proteomes" id="UP000051202"/>
    </source>
</evidence>
<proteinExistence type="predicted"/>
<feature type="DNA-binding region" description="H-T-H motif" evidence="4">
    <location>
        <begin position="47"/>
        <end position="66"/>
    </location>
</feature>
<dbReference type="InterPro" id="IPR050109">
    <property type="entry name" value="HTH-type_TetR-like_transc_reg"/>
</dbReference>
<dbReference type="Pfam" id="PF00440">
    <property type="entry name" value="TetR_N"/>
    <property type="match status" value="1"/>
</dbReference>
<name>A0A0T6DNA6_9GAMM</name>
<dbReference type="GO" id="GO:0003700">
    <property type="term" value="F:DNA-binding transcription factor activity"/>
    <property type="evidence" value="ECO:0007669"/>
    <property type="project" value="TreeGrafter"/>
</dbReference>
<dbReference type="AlphaFoldDB" id="A0A0T6DNA6"/>
<evidence type="ECO:0000256" key="1">
    <source>
        <dbReference type="ARBA" id="ARBA00023015"/>
    </source>
</evidence>
<dbReference type="Proteomes" id="UP000051202">
    <property type="component" value="Unassembled WGS sequence"/>
</dbReference>
<reference evidence="6 7" key="1">
    <citation type="submission" date="2015-11" db="EMBL/GenBank/DDBJ databases">
        <title>Permanent draft genome of Psychrobacter piscatorii LQ58.</title>
        <authorList>
            <person name="Zhou M."/>
            <person name="Dong B."/>
            <person name="Liu Q."/>
        </authorList>
    </citation>
    <scope>NUCLEOTIDE SEQUENCE [LARGE SCALE GENOMIC DNA]</scope>
    <source>
        <strain evidence="6 7">LQ58</strain>
    </source>
</reference>